<dbReference type="Gene3D" id="3.40.50.720">
    <property type="entry name" value="NAD(P)-binding Rossmann-like Domain"/>
    <property type="match status" value="1"/>
</dbReference>
<dbReference type="SUPFAM" id="SSF51735">
    <property type="entry name" value="NAD(P)-binding Rossmann-fold domains"/>
    <property type="match status" value="1"/>
</dbReference>
<feature type="domain" description="GFO/IDH/MocA-like oxidoreductase" evidence="3">
    <location>
        <begin position="133"/>
        <end position="201"/>
    </location>
</feature>
<keyword evidence="5" id="KW-1185">Reference proteome</keyword>
<organism evidence="4 5">
    <name type="scientific">Paenibacillus harenae</name>
    <dbReference type="NCBI Taxonomy" id="306543"/>
    <lineage>
        <taxon>Bacteria</taxon>
        <taxon>Bacillati</taxon>
        <taxon>Bacillota</taxon>
        <taxon>Bacilli</taxon>
        <taxon>Bacillales</taxon>
        <taxon>Paenibacillaceae</taxon>
        <taxon>Paenibacillus</taxon>
    </lineage>
</organism>
<accession>A0ABT9TZF9</accession>
<name>A0ABT9TZF9_PAEHA</name>
<reference evidence="4 5" key="1">
    <citation type="submission" date="2023-07" db="EMBL/GenBank/DDBJ databases">
        <title>Sorghum-associated microbial communities from plants grown in Nebraska, USA.</title>
        <authorList>
            <person name="Schachtman D."/>
        </authorList>
    </citation>
    <scope>NUCLEOTIDE SEQUENCE [LARGE SCALE GENOMIC DNA]</scope>
    <source>
        <strain evidence="4 5">CC482</strain>
    </source>
</reference>
<feature type="domain" description="Gfo/Idh/MocA-like oxidoreductase N-terminal" evidence="2">
    <location>
        <begin position="5"/>
        <end position="125"/>
    </location>
</feature>
<protein>
    <submittedName>
        <fullName evidence="4">Dehydrogenase</fullName>
    </submittedName>
</protein>
<dbReference type="RefSeq" id="WP_307203690.1">
    <property type="nucleotide sequence ID" value="NZ_JAUSSU010000004.1"/>
</dbReference>
<dbReference type="EMBL" id="JAUSSU010000004">
    <property type="protein sequence ID" value="MDQ0112768.1"/>
    <property type="molecule type" value="Genomic_DNA"/>
</dbReference>
<proteinExistence type="predicted"/>
<keyword evidence="1" id="KW-0560">Oxidoreductase</keyword>
<dbReference type="Proteomes" id="UP001229346">
    <property type="component" value="Unassembled WGS sequence"/>
</dbReference>
<dbReference type="InterPro" id="IPR050463">
    <property type="entry name" value="Gfo/Idh/MocA_oxidrdct_glycsds"/>
</dbReference>
<evidence type="ECO:0000313" key="4">
    <source>
        <dbReference type="EMBL" id="MDQ0112768.1"/>
    </source>
</evidence>
<dbReference type="InterPro" id="IPR036291">
    <property type="entry name" value="NAD(P)-bd_dom_sf"/>
</dbReference>
<sequence>MDTLRLGFIGTGGIAHLHAGQMLALPQVEIAAVADPNEQAASRFVSAFGLESAGVFGDHRNMLREVGLDAVIVCSPHTQHFAQAMDALNAGCHVLIEKPMTCCSAEAEQLIQAAANRARLLQVSYQRHFQPEFLYIRKAIADGAIGKLTSVNATLYQDWKLSQAGTWRQNAALSGGGMLMDSGSHIIDVLLWTTGLTPLEV</sequence>
<evidence type="ECO:0000259" key="3">
    <source>
        <dbReference type="Pfam" id="PF22725"/>
    </source>
</evidence>
<comment type="caution">
    <text evidence="4">The sequence shown here is derived from an EMBL/GenBank/DDBJ whole genome shotgun (WGS) entry which is preliminary data.</text>
</comment>
<dbReference type="Pfam" id="PF01408">
    <property type="entry name" value="GFO_IDH_MocA"/>
    <property type="match status" value="1"/>
</dbReference>
<dbReference type="PANTHER" id="PTHR43818">
    <property type="entry name" value="BCDNA.GH03377"/>
    <property type="match status" value="1"/>
</dbReference>
<evidence type="ECO:0000259" key="2">
    <source>
        <dbReference type="Pfam" id="PF01408"/>
    </source>
</evidence>
<evidence type="ECO:0000313" key="5">
    <source>
        <dbReference type="Proteomes" id="UP001229346"/>
    </source>
</evidence>
<dbReference type="InterPro" id="IPR055170">
    <property type="entry name" value="GFO_IDH_MocA-like_dom"/>
</dbReference>
<gene>
    <name evidence="4" type="ORF">J2T15_002203</name>
</gene>
<dbReference type="Gene3D" id="3.30.360.10">
    <property type="entry name" value="Dihydrodipicolinate Reductase, domain 2"/>
    <property type="match status" value="1"/>
</dbReference>
<dbReference type="PANTHER" id="PTHR43818:SF11">
    <property type="entry name" value="BCDNA.GH03377"/>
    <property type="match status" value="1"/>
</dbReference>
<evidence type="ECO:0000256" key="1">
    <source>
        <dbReference type="ARBA" id="ARBA00023002"/>
    </source>
</evidence>
<dbReference type="InterPro" id="IPR000683">
    <property type="entry name" value="Gfo/Idh/MocA-like_OxRdtase_N"/>
</dbReference>
<dbReference type="Pfam" id="PF22725">
    <property type="entry name" value="GFO_IDH_MocA_C3"/>
    <property type="match status" value="1"/>
</dbReference>